<keyword evidence="2" id="KW-1185">Reference proteome</keyword>
<dbReference type="EMBL" id="JAOYFB010000002">
    <property type="protein sequence ID" value="KAK4006105.1"/>
    <property type="molecule type" value="Genomic_DNA"/>
</dbReference>
<comment type="caution">
    <text evidence="1">The sequence shown here is derived from an EMBL/GenBank/DDBJ whole genome shotgun (WGS) entry which is preliminary data.</text>
</comment>
<evidence type="ECO:0000313" key="1">
    <source>
        <dbReference type="EMBL" id="KAK4006105.1"/>
    </source>
</evidence>
<protein>
    <submittedName>
        <fullName evidence="1">Uncharacterized protein</fullName>
    </submittedName>
</protein>
<organism evidence="1 2">
    <name type="scientific">Daphnia magna</name>
    <dbReference type="NCBI Taxonomy" id="35525"/>
    <lineage>
        <taxon>Eukaryota</taxon>
        <taxon>Metazoa</taxon>
        <taxon>Ecdysozoa</taxon>
        <taxon>Arthropoda</taxon>
        <taxon>Crustacea</taxon>
        <taxon>Branchiopoda</taxon>
        <taxon>Diplostraca</taxon>
        <taxon>Cladocera</taxon>
        <taxon>Anomopoda</taxon>
        <taxon>Daphniidae</taxon>
        <taxon>Daphnia</taxon>
    </lineage>
</organism>
<name>A0ABQ9YZN4_9CRUS</name>
<accession>A0ABQ9YZN4</accession>
<dbReference type="Proteomes" id="UP001234178">
    <property type="component" value="Unassembled WGS sequence"/>
</dbReference>
<evidence type="ECO:0000313" key="2">
    <source>
        <dbReference type="Proteomes" id="UP001234178"/>
    </source>
</evidence>
<reference evidence="1 2" key="1">
    <citation type="journal article" date="2023" name="Nucleic Acids Res.">
        <title>The hologenome of Daphnia magna reveals possible DNA methylation and microbiome-mediated evolution of the host genome.</title>
        <authorList>
            <person name="Chaturvedi A."/>
            <person name="Li X."/>
            <person name="Dhandapani V."/>
            <person name="Marshall H."/>
            <person name="Kissane S."/>
            <person name="Cuenca-Cambronero M."/>
            <person name="Asole G."/>
            <person name="Calvet F."/>
            <person name="Ruiz-Romero M."/>
            <person name="Marangio P."/>
            <person name="Guigo R."/>
            <person name="Rago D."/>
            <person name="Mirbahai L."/>
            <person name="Eastwood N."/>
            <person name="Colbourne J.K."/>
            <person name="Zhou J."/>
            <person name="Mallon E."/>
            <person name="Orsini L."/>
        </authorList>
    </citation>
    <scope>NUCLEOTIDE SEQUENCE [LARGE SCALE GENOMIC DNA]</scope>
    <source>
        <strain evidence="1">LRV0_1</strain>
    </source>
</reference>
<sequence length="79" mass="8602">MDICPALLSIFSKTTILDEAYIFRLVLLGERIRYVTALCGMTQCGKNVALPHSAPLGIHGVIALLDTKAPWTPRCNSTT</sequence>
<proteinExistence type="predicted"/>
<gene>
    <name evidence="1" type="ORF">OUZ56_011260</name>
</gene>